<dbReference type="InterPro" id="IPR010982">
    <property type="entry name" value="Lambda_DNA-bd_dom_sf"/>
</dbReference>
<evidence type="ECO:0000313" key="3">
    <source>
        <dbReference type="Proteomes" id="UP000269689"/>
    </source>
</evidence>
<evidence type="ECO:0000259" key="1">
    <source>
        <dbReference type="PROSITE" id="PS50943"/>
    </source>
</evidence>
<name>A0A3N4U8A2_9RHOB</name>
<proteinExistence type="predicted"/>
<keyword evidence="3" id="KW-1185">Reference proteome</keyword>
<accession>A0A3N4U8A2</accession>
<reference evidence="2 3" key="1">
    <citation type="submission" date="2018-11" db="EMBL/GenBank/DDBJ databases">
        <title>Genomic Encyclopedia of Type Strains, Phase IV (KMG-IV): sequencing the most valuable type-strain genomes for metagenomic binning, comparative biology and taxonomic classification.</title>
        <authorList>
            <person name="Goeker M."/>
        </authorList>
    </citation>
    <scope>NUCLEOTIDE SEQUENCE [LARGE SCALE GENOMIC DNA]</scope>
    <source>
        <strain evidence="2 3">DSM 104731</strain>
    </source>
</reference>
<feature type="domain" description="HTH cro/C1-type" evidence="1">
    <location>
        <begin position="34"/>
        <end position="85"/>
    </location>
</feature>
<dbReference type="SUPFAM" id="SSF47413">
    <property type="entry name" value="lambda repressor-like DNA-binding domains"/>
    <property type="match status" value="1"/>
</dbReference>
<dbReference type="CDD" id="cd00093">
    <property type="entry name" value="HTH_XRE"/>
    <property type="match status" value="1"/>
</dbReference>
<dbReference type="RefSeq" id="WP_123792449.1">
    <property type="nucleotide sequence ID" value="NZ_RKQK01000002.1"/>
</dbReference>
<dbReference type="PROSITE" id="PS50943">
    <property type="entry name" value="HTH_CROC1"/>
    <property type="match status" value="1"/>
</dbReference>
<sequence>MGSKGSHYGYLVEACVIEIETALDVQDRVRNAARQRRLALDMTQLVLAQKSGVPLGTLKQFERTGEISLANLLVLAEALDALDGFKGLFPAAEALTLDELEAHDRLRQRASSRGRKV</sequence>
<dbReference type="InterPro" id="IPR001387">
    <property type="entry name" value="Cro/C1-type_HTH"/>
</dbReference>
<protein>
    <submittedName>
        <fullName evidence="2">Helix-turn-helix protein</fullName>
    </submittedName>
</protein>
<dbReference type="Proteomes" id="UP000269689">
    <property type="component" value="Unassembled WGS sequence"/>
</dbReference>
<dbReference type="EMBL" id="RKQK01000002">
    <property type="protein sequence ID" value="RPE66973.1"/>
    <property type="molecule type" value="Genomic_DNA"/>
</dbReference>
<dbReference type="OrthoDB" id="5471988at2"/>
<gene>
    <name evidence="2" type="ORF">EDD53_1376</name>
</gene>
<dbReference type="AlphaFoldDB" id="A0A3N4U8A2"/>
<comment type="caution">
    <text evidence="2">The sequence shown here is derived from an EMBL/GenBank/DDBJ whole genome shotgun (WGS) entry which is preliminary data.</text>
</comment>
<organism evidence="2 3">
    <name type="scientific">Pacificibacter maritimus</name>
    <dbReference type="NCBI Taxonomy" id="762213"/>
    <lineage>
        <taxon>Bacteria</taxon>
        <taxon>Pseudomonadati</taxon>
        <taxon>Pseudomonadota</taxon>
        <taxon>Alphaproteobacteria</taxon>
        <taxon>Rhodobacterales</taxon>
        <taxon>Roseobacteraceae</taxon>
        <taxon>Pacificibacter</taxon>
    </lineage>
</organism>
<dbReference type="Pfam" id="PF01381">
    <property type="entry name" value="HTH_3"/>
    <property type="match status" value="1"/>
</dbReference>
<evidence type="ECO:0000313" key="2">
    <source>
        <dbReference type="EMBL" id="RPE66973.1"/>
    </source>
</evidence>
<dbReference type="GO" id="GO:0003677">
    <property type="term" value="F:DNA binding"/>
    <property type="evidence" value="ECO:0007669"/>
    <property type="project" value="InterPro"/>
</dbReference>
<dbReference type="Gene3D" id="1.10.260.40">
    <property type="entry name" value="lambda repressor-like DNA-binding domains"/>
    <property type="match status" value="1"/>
</dbReference>